<protein>
    <submittedName>
        <fullName evidence="1">Uncharacterized protein</fullName>
    </submittedName>
</protein>
<organism evidence="1 2">
    <name type="scientific">Novipirellula artificiosorum</name>
    <dbReference type="NCBI Taxonomy" id="2528016"/>
    <lineage>
        <taxon>Bacteria</taxon>
        <taxon>Pseudomonadati</taxon>
        <taxon>Planctomycetota</taxon>
        <taxon>Planctomycetia</taxon>
        <taxon>Pirellulales</taxon>
        <taxon>Pirellulaceae</taxon>
        <taxon>Novipirellula</taxon>
    </lineage>
</organism>
<name>A0A5C6DAG3_9BACT</name>
<comment type="caution">
    <text evidence="1">The sequence shown here is derived from an EMBL/GenBank/DDBJ whole genome shotgun (WGS) entry which is preliminary data.</text>
</comment>
<sequence>MRSNQSIPSFAWLSMRSGSVQDTSPRLVFPCGIFSEVEPPQDLGLPASYRPSWRAEGVFESQARRIGDSELLFFASLLHPRGASGRRIDGTWPLPATSNCGHRALRTSGSDTALSWWRTRCLDGKNAASRSELLGIVGPAALGRTQGRFIERTPETVKT</sequence>
<gene>
    <name evidence="1" type="ORF">Poly41_47040</name>
</gene>
<evidence type="ECO:0000313" key="2">
    <source>
        <dbReference type="Proteomes" id="UP000319143"/>
    </source>
</evidence>
<evidence type="ECO:0000313" key="1">
    <source>
        <dbReference type="EMBL" id="TWU33708.1"/>
    </source>
</evidence>
<dbReference type="Proteomes" id="UP000319143">
    <property type="component" value="Unassembled WGS sequence"/>
</dbReference>
<accession>A0A5C6DAG3</accession>
<dbReference type="EMBL" id="SJPV01000009">
    <property type="protein sequence ID" value="TWU33708.1"/>
    <property type="molecule type" value="Genomic_DNA"/>
</dbReference>
<proteinExistence type="predicted"/>
<dbReference type="AlphaFoldDB" id="A0A5C6DAG3"/>
<keyword evidence="2" id="KW-1185">Reference proteome</keyword>
<reference evidence="1 2" key="1">
    <citation type="submission" date="2019-02" db="EMBL/GenBank/DDBJ databases">
        <title>Deep-cultivation of Planctomycetes and their phenomic and genomic characterization uncovers novel biology.</title>
        <authorList>
            <person name="Wiegand S."/>
            <person name="Jogler M."/>
            <person name="Boedeker C."/>
            <person name="Pinto D."/>
            <person name="Vollmers J."/>
            <person name="Rivas-Marin E."/>
            <person name="Kohn T."/>
            <person name="Peeters S.H."/>
            <person name="Heuer A."/>
            <person name="Rast P."/>
            <person name="Oberbeckmann S."/>
            <person name="Bunk B."/>
            <person name="Jeske O."/>
            <person name="Meyerdierks A."/>
            <person name="Storesund J.E."/>
            <person name="Kallscheuer N."/>
            <person name="Luecker S."/>
            <person name="Lage O.M."/>
            <person name="Pohl T."/>
            <person name="Merkel B.J."/>
            <person name="Hornburger P."/>
            <person name="Mueller R.-W."/>
            <person name="Bruemmer F."/>
            <person name="Labrenz M."/>
            <person name="Spormann A.M."/>
            <person name="Op Den Camp H."/>
            <person name="Overmann J."/>
            <person name="Amann R."/>
            <person name="Jetten M.S.M."/>
            <person name="Mascher T."/>
            <person name="Medema M.H."/>
            <person name="Devos D.P."/>
            <person name="Kaster A.-K."/>
            <person name="Ovreas L."/>
            <person name="Rohde M."/>
            <person name="Galperin M.Y."/>
            <person name="Jogler C."/>
        </authorList>
    </citation>
    <scope>NUCLEOTIDE SEQUENCE [LARGE SCALE GENOMIC DNA]</scope>
    <source>
        <strain evidence="1 2">Poly41</strain>
    </source>
</reference>